<evidence type="ECO:0008006" key="3">
    <source>
        <dbReference type="Google" id="ProtNLM"/>
    </source>
</evidence>
<dbReference type="OrthoDB" id="2201441at2759"/>
<sequence>MSLSGAETLAWARKHRQLTVFEWRKWVFSGKTRVNMWGSDSESFYWSDVPGTSRPHQVQPQVQGSGDRFMFWGCILGNGPRYSTAIIDGTIDSNKNVEISKMSLMQTLEYHGKQVKSIRFQ</sequence>
<gene>
    <name evidence="1" type="ORF">INT46_006992</name>
</gene>
<keyword evidence="2" id="KW-1185">Reference proteome</keyword>
<dbReference type="InterPro" id="IPR036397">
    <property type="entry name" value="RNaseH_sf"/>
</dbReference>
<evidence type="ECO:0000313" key="2">
    <source>
        <dbReference type="Proteomes" id="UP000650833"/>
    </source>
</evidence>
<name>A0A8H7RDW4_9FUNG</name>
<protein>
    <recommendedName>
        <fullName evidence="3">Transposase</fullName>
    </recommendedName>
</protein>
<comment type="caution">
    <text evidence="1">The sequence shown here is derived from an EMBL/GenBank/DDBJ whole genome shotgun (WGS) entry which is preliminary data.</text>
</comment>
<reference evidence="1" key="1">
    <citation type="submission" date="2020-12" db="EMBL/GenBank/DDBJ databases">
        <title>Metabolic potential, ecology and presence of endohyphal bacteria is reflected in genomic diversity of Mucoromycotina.</title>
        <authorList>
            <person name="Muszewska A."/>
            <person name="Okrasinska A."/>
            <person name="Steczkiewicz K."/>
            <person name="Drgas O."/>
            <person name="Orlowska M."/>
            <person name="Perlinska-Lenart U."/>
            <person name="Aleksandrzak-Piekarczyk T."/>
            <person name="Szatraj K."/>
            <person name="Zielenkiewicz U."/>
            <person name="Pilsyk S."/>
            <person name="Malc E."/>
            <person name="Mieczkowski P."/>
            <person name="Kruszewska J.S."/>
            <person name="Biernat P."/>
            <person name="Pawlowska J."/>
        </authorList>
    </citation>
    <scope>NUCLEOTIDE SEQUENCE</scope>
    <source>
        <strain evidence="1">CBS 226.32</strain>
    </source>
</reference>
<proteinExistence type="predicted"/>
<dbReference type="Gene3D" id="3.30.420.10">
    <property type="entry name" value="Ribonuclease H-like superfamily/Ribonuclease H"/>
    <property type="match status" value="1"/>
</dbReference>
<dbReference type="EMBL" id="JAEPRC010000121">
    <property type="protein sequence ID" value="KAG2207826.1"/>
    <property type="molecule type" value="Genomic_DNA"/>
</dbReference>
<evidence type="ECO:0000313" key="1">
    <source>
        <dbReference type="EMBL" id="KAG2207826.1"/>
    </source>
</evidence>
<organism evidence="1 2">
    <name type="scientific">Mucor plumbeus</name>
    <dbReference type="NCBI Taxonomy" id="97098"/>
    <lineage>
        <taxon>Eukaryota</taxon>
        <taxon>Fungi</taxon>
        <taxon>Fungi incertae sedis</taxon>
        <taxon>Mucoromycota</taxon>
        <taxon>Mucoromycotina</taxon>
        <taxon>Mucoromycetes</taxon>
        <taxon>Mucorales</taxon>
        <taxon>Mucorineae</taxon>
        <taxon>Mucoraceae</taxon>
        <taxon>Mucor</taxon>
    </lineage>
</organism>
<accession>A0A8H7RDW4</accession>
<dbReference type="Proteomes" id="UP000650833">
    <property type="component" value="Unassembled WGS sequence"/>
</dbReference>
<dbReference type="AlphaFoldDB" id="A0A8H7RDW4"/>
<dbReference type="GO" id="GO:0003676">
    <property type="term" value="F:nucleic acid binding"/>
    <property type="evidence" value="ECO:0007669"/>
    <property type="project" value="InterPro"/>
</dbReference>